<sequence>MRSPAYTAPIGERWQCKSVTLLLSGFMSFAYHYDVYSPIALMCSDFIDLFGARSSHYTAISAVQGLRPSLRRQLTNSVVSQLDIKMSVSRLTQNTSPREDGFGCRTTFASLICYPHAPHLSDSEISVSNTKFNTSTEKILYSPPGFPKNICSPEDAAVRKPLNHLAMHHHSLHYIVSGILRQSFLQQIYPADGSSDRELIVKELFERNDLFEEQIWVTSHLLGRKLYPMCLNRYSCRVIQKVIEVR</sequence>
<dbReference type="InterPro" id="IPR001313">
    <property type="entry name" value="Pumilio_RNA-bd_rpt"/>
</dbReference>
<organism evidence="3 4">
    <name type="scientific">Dictyocaulus viviparus</name>
    <name type="common">Bovine lungworm</name>
    <dbReference type="NCBI Taxonomy" id="29172"/>
    <lineage>
        <taxon>Eukaryota</taxon>
        <taxon>Metazoa</taxon>
        <taxon>Ecdysozoa</taxon>
        <taxon>Nematoda</taxon>
        <taxon>Chromadorea</taxon>
        <taxon>Rhabditida</taxon>
        <taxon>Rhabditina</taxon>
        <taxon>Rhabditomorpha</taxon>
        <taxon>Strongyloidea</taxon>
        <taxon>Metastrongylidae</taxon>
        <taxon>Dictyocaulus</taxon>
    </lineage>
</organism>
<dbReference type="GO" id="GO:0003723">
    <property type="term" value="F:RNA binding"/>
    <property type="evidence" value="ECO:0007669"/>
    <property type="project" value="InterPro"/>
</dbReference>
<dbReference type="PROSITE" id="PS50302">
    <property type="entry name" value="PUM"/>
    <property type="match status" value="1"/>
</dbReference>
<accession>A0A0D8X9D1</accession>
<dbReference type="Proteomes" id="UP000053766">
    <property type="component" value="Unassembled WGS sequence"/>
</dbReference>
<name>A0A0D8X9D1_DICVI</name>
<evidence type="ECO:0000256" key="2">
    <source>
        <dbReference type="PROSITE-ProRule" id="PRU00317"/>
    </source>
</evidence>
<evidence type="ECO:0000313" key="4">
    <source>
        <dbReference type="Proteomes" id="UP000053766"/>
    </source>
</evidence>
<feature type="repeat" description="Pumilio" evidence="2">
    <location>
        <begin position="220"/>
        <end position="246"/>
    </location>
</feature>
<keyword evidence="4" id="KW-1185">Reference proteome</keyword>
<protein>
    <submittedName>
        <fullName evidence="3">Uncharacterized protein</fullName>
    </submittedName>
</protein>
<dbReference type="AlphaFoldDB" id="A0A0D8X9D1"/>
<reference evidence="3 4" key="1">
    <citation type="submission" date="2013-11" db="EMBL/GenBank/DDBJ databases">
        <title>Draft genome of the bovine lungworm Dictyocaulus viviparus.</title>
        <authorList>
            <person name="Mitreva M."/>
        </authorList>
    </citation>
    <scope>NUCLEOTIDE SEQUENCE [LARGE SCALE GENOMIC DNA]</scope>
    <source>
        <strain evidence="3 4">HannoverDv2000</strain>
    </source>
</reference>
<reference evidence="4" key="2">
    <citation type="journal article" date="2016" name="Sci. Rep.">
        <title>Dictyocaulus viviparus genome, variome and transcriptome elucidate lungworm biology and support future intervention.</title>
        <authorList>
            <person name="McNulty S.N."/>
            <person name="Strube C."/>
            <person name="Rosa B.A."/>
            <person name="Martin J.C."/>
            <person name="Tyagi R."/>
            <person name="Choi Y.J."/>
            <person name="Wang Q."/>
            <person name="Hallsworth Pepin K."/>
            <person name="Zhang X."/>
            <person name="Ozersky P."/>
            <person name="Wilson R.K."/>
            <person name="Sternberg P.W."/>
            <person name="Gasser R.B."/>
            <person name="Mitreva M."/>
        </authorList>
    </citation>
    <scope>NUCLEOTIDE SEQUENCE [LARGE SCALE GENOMIC DNA]</scope>
    <source>
        <strain evidence="4">HannoverDv2000</strain>
    </source>
</reference>
<evidence type="ECO:0000256" key="1">
    <source>
        <dbReference type="ARBA" id="ARBA00022737"/>
    </source>
</evidence>
<evidence type="ECO:0000313" key="3">
    <source>
        <dbReference type="EMBL" id="KJH40224.1"/>
    </source>
</evidence>
<dbReference type="EMBL" id="KN717524">
    <property type="protein sequence ID" value="KJH40224.1"/>
    <property type="molecule type" value="Genomic_DNA"/>
</dbReference>
<gene>
    <name evidence="3" type="ORF">DICVIV_13837</name>
</gene>
<proteinExistence type="predicted"/>
<keyword evidence="1" id="KW-0677">Repeat</keyword>